<gene>
    <name evidence="2" type="ORF">MM415A00737_0009</name>
</gene>
<dbReference type="InterPro" id="IPR003331">
    <property type="entry name" value="UDP_GlcNAc_Epimerase_2_dom"/>
</dbReference>
<dbReference type="NCBIfam" id="TIGR00236">
    <property type="entry name" value="wecB"/>
    <property type="match status" value="1"/>
</dbReference>
<name>A0A6M3KFK6_9ZZZZ</name>
<proteinExistence type="predicted"/>
<dbReference type="PANTHER" id="PTHR43174:SF1">
    <property type="entry name" value="UDP-N-ACETYLGLUCOSAMINE 2-EPIMERASE"/>
    <property type="match status" value="1"/>
</dbReference>
<dbReference type="CDD" id="cd03786">
    <property type="entry name" value="GTB_UDP-GlcNAc_2-Epimerase"/>
    <property type="match status" value="1"/>
</dbReference>
<dbReference type="AlphaFoldDB" id="A0A6M3KFK6"/>
<accession>A0A6M3KFK6</accession>
<dbReference type="EMBL" id="MT142419">
    <property type="protein sequence ID" value="QJA80371.1"/>
    <property type="molecule type" value="Genomic_DNA"/>
</dbReference>
<reference evidence="2" key="1">
    <citation type="submission" date="2020-03" db="EMBL/GenBank/DDBJ databases">
        <title>The deep terrestrial virosphere.</title>
        <authorList>
            <person name="Holmfeldt K."/>
            <person name="Nilsson E."/>
            <person name="Simone D."/>
            <person name="Lopez-Fernandez M."/>
            <person name="Wu X."/>
            <person name="de Brujin I."/>
            <person name="Lundin D."/>
            <person name="Andersson A."/>
            <person name="Bertilsson S."/>
            <person name="Dopson M."/>
        </authorList>
    </citation>
    <scope>NUCLEOTIDE SEQUENCE</scope>
    <source>
        <strain evidence="2">MM415A00737</strain>
    </source>
</reference>
<dbReference type="InterPro" id="IPR029767">
    <property type="entry name" value="WecB-like"/>
</dbReference>
<dbReference type="PANTHER" id="PTHR43174">
    <property type="entry name" value="UDP-N-ACETYLGLUCOSAMINE 2-EPIMERASE"/>
    <property type="match status" value="1"/>
</dbReference>
<evidence type="ECO:0000259" key="1">
    <source>
        <dbReference type="Pfam" id="PF02350"/>
    </source>
</evidence>
<dbReference type="Gene3D" id="3.40.50.2000">
    <property type="entry name" value="Glycogen Phosphorylase B"/>
    <property type="match status" value="2"/>
</dbReference>
<evidence type="ECO:0000313" key="2">
    <source>
        <dbReference type="EMBL" id="QJA80371.1"/>
    </source>
</evidence>
<protein>
    <submittedName>
        <fullName evidence="2">Putative UDP-N-acetylglucosamine 2-epimerase</fullName>
    </submittedName>
</protein>
<dbReference type="SUPFAM" id="SSF53756">
    <property type="entry name" value="UDP-Glycosyltransferase/glycogen phosphorylase"/>
    <property type="match status" value="1"/>
</dbReference>
<dbReference type="Pfam" id="PF02350">
    <property type="entry name" value="Epimerase_2"/>
    <property type="match status" value="1"/>
</dbReference>
<sequence length="367" mass="41912">MISVHLIVGARPNFIKAAPIARAFQACNKLFDLKIIHTGQHFDPQMSEVFFKELNIPRPVVNLGCNSNFGYLSEISQMAQIMEKYEGYCRSFPVKQYKPDLVMVIGDVNSTFACAFVANRMGIPVAHVEAGERCNNPKMREEQNRVFTDYLSDYNFFASERAKTTYKGYGKKFYVGNTMIDQLIYMLEKIERRAAKIYDGNEYCIMTLHRAENIDGNQNRIKDILRAISNVIKVKFFVHPRLNPFQCDIDNISIMQPCGYIDFLALVMNSVIVITDSGGLQMEAMVLNKPCVTIRHETEWLETLGYGWNKLAGGISNLDINFLLKKIDEQIAKAKDKTLQIGNYNCYEHADASAAIILYLEDEFYDT</sequence>
<organism evidence="2">
    <name type="scientific">viral metagenome</name>
    <dbReference type="NCBI Taxonomy" id="1070528"/>
    <lineage>
        <taxon>unclassified sequences</taxon>
        <taxon>metagenomes</taxon>
        <taxon>organismal metagenomes</taxon>
    </lineage>
</organism>
<feature type="domain" description="UDP-N-acetylglucosamine 2-epimerase" evidence="1">
    <location>
        <begin position="29"/>
        <end position="360"/>
    </location>
</feature>